<protein>
    <submittedName>
        <fullName evidence="1">Uncharacterized protein</fullName>
    </submittedName>
</protein>
<evidence type="ECO:0000313" key="2">
    <source>
        <dbReference type="Proteomes" id="UP000053815"/>
    </source>
</evidence>
<evidence type="ECO:0000313" key="1">
    <source>
        <dbReference type="EMBL" id="GAN01736.1"/>
    </source>
</evidence>
<sequence>MLSISPPNWEPELYAFALRPLRIRNSDCINALLGHANILLDIATNDSFKDENEGGAVVSKANNNGAANAVEAKVINDHAEQEAIDQMMLPYLQLPSE</sequence>
<dbReference type="AlphaFoldDB" id="A0A0C9M0Q8"/>
<reference evidence="1" key="1">
    <citation type="submission" date="2014-09" db="EMBL/GenBank/DDBJ databases">
        <title>Draft genome sequence of an oleaginous Mucoromycotina fungus Mucor ambiguus NBRC6742.</title>
        <authorList>
            <person name="Takeda I."/>
            <person name="Yamane N."/>
            <person name="Morita T."/>
            <person name="Tamano K."/>
            <person name="Machida M."/>
            <person name="Baker S."/>
            <person name="Koike H."/>
        </authorList>
    </citation>
    <scope>NUCLEOTIDE SEQUENCE</scope>
    <source>
        <strain evidence="1">NBRC 6742</strain>
    </source>
</reference>
<proteinExistence type="predicted"/>
<keyword evidence="2" id="KW-1185">Reference proteome</keyword>
<dbReference type="Proteomes" id="UP000053815">
    <property type="component" value="Unassembled WGS sequence"/>
</dbReference>
<accession>A0A0C9M0Q8</accession>
<organism evidence="1">
    <name type="scientific">Mucor ambiguus</name>
    <dbReference type="NCBI Taxonomy" id="91626"/>
    <lineage>
        <taxon>Eukaryota</taxon>
        <taxon>Fungi</taxon>
        <taxon>Fungi incertae sedis</taxon>
        <taxon>Mucoromycota</taxon>
        <taxon>Mucoromycotina</taxon>
        <taxon>Mucoromycetes</taxon>
        <taxon>Mucorales</taxon>
        <taxon>Mucorineae</taxon>
        <taxon>Mucoraceae</taxon>
        <taxon>Mucor</taxon>
    </lineage>
</organism>
<name>A0A0C9M0Q8_9FUNG</name>
<dbReference type="EMBL" id="DF836300">
    <property type="protein sequence ID" value="GAN01736.1"/>
    <property type="molecule type" value="Genomic_DNA"/>
</dbReference>
<gene>
    <name evidence="1" type="ORF">MAM1_0011d01171</name>
</gene>